<evidence type="ECO:0000313" key="9">
    <source>
        <dbReference type="EMBL" id="CZF81494.1"/>
    </source>
</evidence>
<evidence type="ECO:0000256" key="2">
    <source>
        <dbReference type="ARBA" id="ARBA00022448"/>
    </source>
</evidence>
<dbReference type="Proteomes" id="UP000071641">
    <property type="component" value="Unassembled WGS sequence"/>
</dbReference>
<keyword evidence="10" id="KW-1185">Reference proteome</keyword>
<evidence type="ECO:0000256" key="7">
    <source>
        <dbReference type="NCBIfam" id="TIGR01068"/>
    </source>
</evidence>
<keyword evidence="3" id="KW-0479">Metal-binding</keyword>
<dbReference type="FunFam" id="3.40.30.10:FF:000001">
    <property type="entry name" value="Thioredoxin"/>
    <property type="match status" value="1"/>
</dbReference>
<comment type="similarity">
    <text evidence="1">Belongs to the thioredoxin family.</text>
</comment>
<dbReference type="InterPro" id="IPR017937">
    <property type="entry name" value="Thioredoxin_CS"/>
</dbReference>
<dbReference type="PANTHER" id="PTHR45663">
    <property type="entry name" value="GEO12009P1"/>
    <property type="match status" value="1"/>
</dbReference>
<evidence type="ECO:0000256" key="5">
    <source>
        <dbReference type="ARBA" id="ARBA00023157"/>
    </source>
</evidence>
<dbReference type="PROSITE" id="PS51352">
    <property type="entry name" value="THIOREDOXIN_2"/>
    <property type="match status" value="1"/>
</dbReference>
<accession>A0A128F521</accession>
<dbReference type="PROSITE" id="PS00194">
    <property type="entry name" value="THIOREDOXIN_1"/>
    <property type="match status" value="1"/>
</dbReference>
<dbReference type="Pfam" id="PF21352">
    <property type="entry name" value="Zn_ribbon_Thio2"/>
    <property type="match status" value="1"/>
</dbReference>
<keyword evidence="2" id="KW-0813">Transport</keyword>
<keyword evidence="6" id="KW-0676">Redox-active center</keyword>
<name>A0A128F521_9GAMM</name>
<dbReference type="Gene3D" id="2.30.30.380">
    <property type="entry name" value="Zn-finger domain of Sec23/24"/>
    <property type="match status" value="1"/>
</dbReference>
<evidence type="ECO:0000313" key="10">
    <source>
        <dbReference type="Proteomes" id="UP000071641"/>
    </source>
</evidence>
<dbReference type="PANTHER" id="PTHR45663:SF40">
    <property type="entry name" value="THIOREDOXIN 2"/>
    <property type="match status" value="1"/>
</dbReference>
<dbReference type="CDD" id="cd02947">
    <property type="entry name" value="TRX_family"/>
    <property type="match status" value="1"/>
</dbReference>
<dbReference type="InterPro" id="IPR036249">
    <property type="entry name" value="Thioredoxin-like_sf"/>
</dbReference>
<dbReference type="EMBL" id="FIZX01000002">
    <property type="protein sequence ID" value="CZF81494.1"/>
    <property type="molecule type" value="Genomic_DNA"/>
</dbReference>
<dbReference type="NCBIfam" id="TIGR01068">
    <property type="entry name" value="thioredoxin"/>
    <property type="match status" value="1"/>
</dbReference>
<feature type="domain" description="Thioredoxin" evidence="8">
    <location>
        <begin position="19"/>
        <end position="142"/>
    </location>
</feature>
<dbReference type="InterPro" id="IPR049299">
    <property type="entry name" value="Thio2_N"/>
</dbReference>
<dbReference type="RefSeq" id="WP_002538596.1">
    <property type="nucleotide sequence ID" value="NZ_FIZX01000002.1"/>
</dbReference>
<dbReference type="GO" id="GO:0046872">
    <property type="term" value="F:metal ion binding"/>
    <property type="evidence" value="ECO:0007669"/>
    <property type="project" value="UniProtKB-KW"/>
</dbReference>
<sequence length="142" mass="15570">MSTLTVRCPHCNKLNRIPAERVDENPSCGICKSSLLTGKPIEGTDDNMDALLASGKPVVIDFWAPWCGPCQGFAPVFEATAKGKQEDAIFVKVNTEEQQALAAKYRIRSIPTIMVFKDGKMAQQINGALPQNEFNGWLSQTI</sequence>
<dbReference type="SUPFAM" id="SSF52833">
    <property type="entry name" value="Thioredoxin-like"/>
    <property type="match status" value="1"/>
</dbReference>
<gene>
    <name evidence="9" type="primary">trxC</name>
    <name evidence="9" type="ORF">GCE9029_02645</name>
</gene>
<dbReference type="Pfam" id="PF00085">
    <property type="entry name" value="Thioredoxin"/>
    <property type="match status" value="1"/>
</dbReference>
<evidence type="ECO:0000259" key="8">
    <source>
        <dbReference type="PROSITE" id="PS51352"/>
    </source>
</evidence>
<organism evidence="9 10">
    <name type="scientific">Grimontia celer</name>
    <dbReference type="NCBI Taxonomy" id="1796497"/>
    <lineage>
        <taxon>Bacteria</taxon>
        <taxon>Pseudomonadati</taxon>
        <taxon>Pseudomonadota</taxon>
        <taxon>Gammaproteobacteria</taxon>
        <taxon>Vibrionales</taxon>
        <taxon>Vibrionaceae</taxon>
        <taxon>Grimontia</taxon>
    </lineage>
</organism>
<dbReference type="InterPro" id="IPR013766">
    <property type="entry name" value="Thioredoxin_domain"/>
</dbReference>
<dbReference type="STRING" id="1796497.GCE9029_02645"/>
<dbReference type="GO" id="GO:0015035">
    <property type="term" value="F:protein-disulfide reductase activity"/>
    <property type="evidence" value="ECO:0007669"/>
    <property type="project" value="UniProtKB-UniRule"/>
</dbReference>
<protein>
    <recommendedName>
        <fullName evidence="7">Thioredoxin</fullName>
    </recommendedName>
</protein>
<dbReference type="InterPro" id="IPR005746">
    <property type="entry name" value="Thioredoxin"/>
</dbReference>
<evidence type="ECO:0000256" key="4">
    <source>
        <dbReference type="ARBA" id="ARBA00022982"/>
    </source>
</evidence>
<proteinExistence type="inferred from homology"/>
<dbReference type="AlphaFoldDB" id="A0A128F521"/>
<reference evidence="10" key="1">
    <citation type="submission" date="2016-02" db="EMBL/GenBank/DDBJ databases">
        <authorList>
            <person name="Rodrigo-Torres Lidia"/>
            <person name="Arahal R.David."/>
        </authorList>
    </citation>
    <scope>NUCLEOTIDE SEQUENCE [LARGE SCALE GENOMIC DNA]</scope>
    <source>
        <strain evidence="10">CECT 9029</strain>
    </source>
</reference>
<dbReference type="PRINTS" id="PR00421">
    <property type="entry name" value="THIOREDOXIN"/>
</dbReference>
<evidence type="ECO:0000256" key="3">
    <source>
        <dbReference type="ARBA" id="ARBA00022723"/>
    </source>
</evidence>
<evidence type="ECO:0000256" key="1">
    <source>
        <dbReference type="ARBA" id="ARBA00008987"/>
    </source>
</evidence>
<dbReference type="NCBIfam" id="NF008229">
    <property type="entry name" value="PRK10996.1"/>
    <property type="match status" value="1"/>
</dbReference>
<keyword evidence="9" id="KW-0560">Oxidoreductase</keyword>
<dbReference type="Gene3D" id="3.40.30.10">
    <property type="entry name" value="Glutaredoxin"/>
    <property type="match status" value="1"/>
</dbReference>
<keyword evidence="4" id="KW-0249">Electron transport</keyword>
<dbReference type="OrthoDB" id="9790390at2"/>
<dbReference type="GO" id="GO:0005829">
    <property type="term" value="C:cytosol"/>
    <property type="evidence" value="ECO:0007669"/>
    <property type="project" value="TreeGrafter"/>
</dbReference>
<keyword evidence="5" id="KW-1015">Disulfide bond</keyword>
<evidence type="ECO:0000256" key="6">
    <source>
        <dbReference type="ARBA" id="ARBA00023284"/>
    </source>
</evidence>